<accession>A0A2H3DZI7</accession>
<evidence type="ECO:0000256" key="1">
    <source>
        <dbReference type="SAM" id="MobiDB-lite"/>
    </source>
</evidence>
<protein>
    <submittedName>
        <fullName evidence="2">Uncharacterized protein</fullName>
    </submittedName>
</protein>
<name>A0A2H3DZI7_ARMGA</name>
<keyword evidence="3" id="KW-1185">Reference proteome</keyword>
<dbReference type="OrthoDB" id="2985081at2759"/>
<gene>
    <name evidence="2" type="ORF">ARMGADRAFT_1030292</name>
</gene>
<dbReference type="AlphaFoldDB" id="A0A2H3DZI7"/>
<dbReference type="InParanoid" id="A0A2H3DZI7"/>
<feature type="compositionally biased region" description="Basic and acidic residues" evidence="1">
    <location>
        <begin position="126"/>
        <end position="141"/>
    </location>
</feature>
<dbReference type="Proteomes" id="UP000217790">
    <property type="component" value="Unassembled WGS sequence"/>
</dbReference>
<feature type="region of interest" description="Disordered" evidence="1">
    <location>
        <begin position="118"/>
        <end position="147"/>
    </location>
</feature>
<sequence>MLEGHGDQARGKAREIAFPRSSPLVTGTHRNSELGRLLQLLLSGMALAHIDNIAVNLWMCEYWSIRGRGWIVGPRGMVSPHCLRLGRAVKVLVRRVDTHGIGEAQFCFERQPFTLRQDWDSNQGPHRPDLEVVEDSPRDSPMHPSRRSKGLMTRIASAIAPVAKSATEENVLARDSSMYYFLLAVKVTSFDCAGVGDPFILPEILESLNGQLHSSEVALQEYCALRRTHDATSINLMEALRHRTLYHRKGSAGPPNWHDLDEIQWIMSPPGAYYLRDYRPRPDTSCQVLSACCASENVYRSLKLQCRGIYFNVSRVVSVHFRGSSCVVLQGVKSVMKLALSAVINIFVPKPVFYVGKWIGRQPFFEGDKMKQKLRGKRGKAILDEALRRFGVDVWWSGACMLTISGFDAAGNMVFTAELANRMVDSEAWVYRVNQSKETFDANNYARVISDASTIRSLLDASTKKALVVRKLTGFNIILSTPNPDDLYIATLSHYLLLSPSLVSLM</sequence>
<evidence type="ECO:0000313" key="3">
    <source>
        <dbReference type="Proteomes" id="UP000217790"/>
    </source>
</evidence>
<organism evidence="2 3">
    <name type="scientific">Armillaria gallica</name>
    <name type="common">Bulbous honey fungus</name>
    <name type="synonym">Armillaria bulbosa</name>
    <dbReference type="NCBI Taxonomy" id="47427"/>
    <lineage>
        <taxon>Eukaryota</taxon>
        <taxon>Fungi</taxon>
        <taxon>Dikarya</taxon>
        <taxon>Basidiomycota</taxon>
        <taxon>Agaricomycotina</taxon>
        <taxon>Agaricomycetes</taxon>
        <taxon>Agaricomycetidae</taxon>
        <taxon>Agaricales</taxon>
        <taxon>Marasmiineae</taxon>
        <taxon>Physalacriaceae</taxon>
        <taxon>Armillaria</taxon>
    </lineage>
</organism>
<dbReference type="EMBL" id="KZ293656">
    <property type="protein sequence ID" value="PBK93723.1"/>
    <property type="molecule type" value="Genomic_DNA"/>
</dbReference>
<proteinExistence type="predicted"/>
<evidence type="ECO:0000313" key="2">
    <source>
        <dbReference type="EMBL" id="PBK93723.1"/>
    </source>
</evidence>
<reference evidence="3" key="1">
    <citation type="journal article" date="2017" name="Nat. Ecol. Evol.">
        <title>Genome expansion and lineage-specific genetic innovations in the forest pathogenic fungi Armillaria.</title>
        <authorList>
            <person name="Sipos G."/>
            <person name="Prasanna A.N."/>
            <person name="Walter M.C."/>
            <person name="O'Connor E."/>
            <person name="Balint B."/>
            <person name="Krizsan K."/>
            <person name="Kiss B."/>
            <person name="Hess J."/>
            <person name="Varga T."/>
            <person name="Slot J."/>
            <person name="Riley R."/>
            <person name="Boka B."/>
            <person name="Rigling D."/>
            <person name="Barry K."/>
            <person name="Lee J."/>
            <person name="Mihaltcheva S."/>
            <person name="LaButti K."/>
            <person name="Lipzen A."/>
            <person name="Waldron R."/>
            <person name="Moloney N.M."/>
            <person name="Sperisen C."/>
            <person name="Kredics L."/>
            <person name="Vagvoelgyi C."/>
            <person name="Patrignani A."/>
            <person name="Fitzpatrick D."/>
            <person name="Nagy I."/>
            <person name="Doyle S."/>
            <person name="Anderson J.B."/>
            <person name="Grigoriev I.V."/>
            <person name="Gueldener U."/>
            <person name="Muensterkoetter M."/>
            <person name="Nagy L.G."/>
        </authorList>
    </citation>
    <scope>NUCLEOTIDE SEQUENCE [LARGE SCALE GENOMIC DNA]</scope>
    <source>
        <strain evidence="3">Ar21-2</strain>
    </source>
</reference>